<evidence type="ECO:0000313" key="7">
    <source>
        <dbReference type="EMBL" id="AVQ03103.1"/>
    </source>
</evidence>
<sequence length="265" mass="28713">MRHFTLWSVVVMTPALIAPVAASAQEREWSGDIAIGGGARPEYLGSKKMEATPYIEGRINYGAFYLDFQGQNLKLNLSPIEGWSFGPAIDVQNKRDHKVKNLAVSKMAKIDDALEAGAFVGYSRGDVFSRNDKLGVEFSYMADTSNTYEGGYGEAKLTYGKQISERWSVGSSLKTTYVDKKYAQTYLGVSAADAAASGLPAYNLKGGVRDISLGLKATYQVTDRWSVMALGSYKRLLGDFADSPIVKVGGSADQFVVGAAVGYRF</sequence>
<comment type="similarity">
    <text evidence="2">Belongs to the MipA/OmpV family.</text>
</comment>
<reference evidence="7 8" key="1">
    <citation type="journal article" date="2015" name="Biotechnol. Bioeng.">
        <title>Genome sequence and phenotypic characterization of Caulobacter segnis.</title>
        <authorList>
            <person name="Patel S."/>
            <person name="Fletcher B."/>
            <person name="Scott D.C."/>
            <person name="Ely B."/>
        </authorList>
    </citation>
    <scope>NUCLEOTIDE SEQUENCE [LARGE SCALE GENOMIC DNA]</scope>
    <source>
        <strain evidence="7 8">TK0059</strain>
    </source>
</reference>
<proteinExistence type="inferred from homology"/>
<evidence type="ECO:0000256" key="6">
    <source>
        <dbReference type="SAM" id="SignalP"/>
    </source>
</evidence>
<keyword evidence="4" id="KW-0472">Membrane</keyword>
<dbReference type="Proteomes" id="UP000240527">
    <property type="component" value="Chromosome"/>
</dbReference>
<dbReference type="SUPFAM" id="SSF56935">
    <property type="entry name" value="Porins"/>
    <property type="match status" value="1"/>
</dbReference>
<gene>
    <name evidence="7" type="ORF">B7G68_15355</name>
</gene>
<evidence type="ECO:0000256" key="5">
    <source>
        <dbReference type="ARBA" id="ARBA00023237"/>
    </source>
</evidence>
<feature type="chain" id="PRO_5046296298" evidence="6">
    <location>
        <begin position="25"/>
        <end position="265"/>
    </location>
</feature>
<keyword evidence="3 6" id="KW-0732">Signal</keyword>
<evidence type="ECO:0000256" key="2">
    <source>
        <dbReference type="ARBA" id="ARBA00005722"/>
    </source>
</evidence>
<protein>
    <submittedName>
        <fullName evidence="7">MipA/OmpV family protein</fullName>
    </submittedName>
</protein>
<evidence type="ECO:0000256" key="3">
    <source>
        <dbReference type="ARBA" id="ARBA00022729"/>
    </source>
</evidence>
<dbReference type="EMBL" id="CP027850">
    <property type="protein sequence ID" value="AVQ03103.1"/>
    <property type="molecule type" value="Genomic_DNA"/>
</dbReference>
<accession>A0ABN5IXF1</accession>
<evidence type="ECO:0000256" key="4">
    <source>
        <dbReference type="ARBA" id="ARBA00023136"/>
    </source>
</evidence>
<comment type="subcellular location">
    <subcellularLocation>
        <location evidence="1">Cell outer membrane</location>
    </subcellularLocation>
</comment>
<dbReference type="RefSeq" id="WP_013080089.1">
    <property type="nucleotide sequence ID" value="NZ_CP027850.1"/>
</dbReference>
<name>A0ABN5IXF1_9CAUL</name>
<dbReference type="InterPro" id="IPR010583">
    <property type="entry name" value="MipA"/>
</dbReference>
<keyword evidence="5" id="KW-0998">Cell outer membrane</keyword>
<feature type="signal peptide" evidence="6">
    <location>
        <begin position="1"/>
        <end position="24"/>
    </location>
</feature>
<evidence type="ECO:0000256" key="1">
    <source>
        <dbReference type="ARBA" id="ARBA00004442"/>
    </source>
</evidence>
<organism evidence="7 8">
    <name type="scientific">Caulobacter segnis</name>
    <dbReference type="NCBI Taxonomy" id="88688"/>
    <lineage>
        <taxon>Bacteria</taxon>
        <taxon>Pseudomonadati</taxon>
        <taxon>Pseudomonadota</taxon>
        <taxon>Alphaproteobacteria</taxon>
        <taxon>Caulobacterales</taxon>
        <taxon>Caulobacteraceae</taxon>
        <taxon>Caulobacter</taxon>
    </lineage>
</organism>
<dbReference type="PANTHER" id="PTHR38776">
    <property type="entry name" value="MLTA-INTERACTING PROTEIN-RELATED"/>
    <property type="match status" value="1"/>
</dbReference>
<evidence type="ECO:0000313" key="8">
    <source>
        <dbReference type="Proteomes" id="UP000240527"/>
    </source>
</evidence>
<keyword evidence="8" id="KW-1185">Reference proteome</keyword>
<dbReference type="Pfam" id="PF06629">
    <property type="entry name" value="MipA"/>
    <property type="match status" value="1"/>
</dbReference>
<dbReference type="PANTHER" id="PTHR38776:SF1">
    <property type="entry name" value="MLTA-INTERACTING PROTEIN-RELATED"/>
    <property type="match status" value="1"/>
</dbReference>